<dbReference type="Gene3D" id="2.60.130.10">
    <property type="entry name" value="Aromatic compound dioxygenase"/>
    <property type="match status" value="1"/>
</dbReference>
<dbReference type="RefSeq" id="WP_204049448.1">
    <property type="nucleotide sequence ID" value="NZ_BOOF01000018.1"/>
</dbReference>
<keyword evidence="2" id="KW-0223">Dioxygenase</keyword>
<dbReference type="SUPFAM" id="SSF49482">
    <property type="entry name" value="Aromatic compound dioxygenase"/>
    <property type="match status" value="1"/>
</dbReference>
<protein>
    <submittedName>
        <fullName evidence="2">Protocatechuate dioxygenase</fullName>
    </submittedName>
</protein>
<feature type="compositionally biased region" description="Gly residues" evidence="1">
    <location>
        <begin position="82"/>
        <end position="95"/>
    </location>
</feature>
<feature type="region of interest" description="Disordered" evidence="1">
    <location>
        <begin position="76"/>
        <end position="137"/>
    </location>
</feature>
<keyword evidence="3" id="KW-1185">Reference proteome</keyword>
<proteinExistence type="predicted"/>
<sequence>MTGLFAGSNTCVLTPATTQGPYYFDADKIRSDIREDRQGRRLKVAIRMQDSEKCAPMANAVVEIWHCDAAGLYSGAEAQSSGQGGGGAPGPGGGPGGPPPSGMPAGGPGGAPPSGMPPGGPGGGPSANDGMADLTPTDDKRYLRGAQVTDENGIVEFTTIWPGWYRGRTVHIHAMVHVGDQRTLTTQVMFDEDLNAKVFKEKPYSAHTGRDTFNDHDAIYKPSMLMKVSEDGDGYLGVITFAVDPDKNGK</sequence>
<evidence type="ECO:0000313" key="2">
    <source>
        <dbReference type="EMBL" id="GIH62854.1"/>
    </source>
</evidence>
<dbReference type="InterPro" id="IPR015889">
    <property type="entry name" value="Intradiol_dOase_core"/>
</dbReference>
<feature type="compositionally biased region" description="Pro residues" evidence="1">
    <location>
        <begin position="110"/>
        <end position="120"/>
    </location>
</feature>
<dbReference type="EMBL" id="BOOF01000018">
    <property type="protein sequence ID" value="GIH62854.1"/>
    <property type="molecule type" value="Genomic_DNA"/>
</dbReference>
<dbReference type="PANTHER" id="PTHR34315">
    <property type="match status" value="1"/>
</dbReference>
<dbReference type="GO" id="GO:0051213">
    <property type="term" value="F:dioxygenase activity"/>
    <property type="evidence" value="ECO:0007669"/>
    <property type="project" value="UniProtKB-KW"/>
</dbReference>
<keyword evidence="2" id="KW-0560">Oxidoreductase</keyword>
<gene>
    <name evidence="2" type="ORF">Msi02_36710</name>
</gene>
<organism evidence="2 3">
    <name type="scientific">Microbispora siamensis</name>
    <dbReference type="NCBI Taxonomy" id="564413"/>
    <lineage>
        <taxon>Bacteria</taxon>
        <taxon>Bacillati</taxon>
        <taxon>Actinomycetota</taxon>
        <taxon>Actinomycetes</taxon>
        <taxon>Streptosporangiales</taxon>
        <taxon>Streptosporangiaceae</taxon>
        <taxon>Microbispora</taxon>
    </lineage>
</organism>
<accession>A0ABQ4GN59</accession>
<comment type="caution">
    <text evidence="2">The sequence shown here is derived from an EMBL/GenBank/DDBJ whole genome shotgun (WGS) entry which is preliminary data.</text>
</comment>
<evidence type="ECO:0000313" key="3">
    <source>
        <dbReference type="Proteomes" id="UP000660454"/>
    </source>
</evidence>
<name>A0ABQ4GN59_9ACTN</name>
<evidence type="ECO:0000256" key="1">
    <source>
        <dbReference type="SAM" id="MobiDB-lite"/>
    </source>
</evidence>
<dbReference type="PANTHER" id="PTHR34315:SF1">
    <property type="entry name" value="INTRADIOL RING-CLEAVAGE DIOXYGENASES DOMAIN-CONTAINING PROTEIN-RELATED"/>
    <property type="match status" value="1"/>
</dbReference>
<dbReference type="Proteomes" id="UP000660454">
    <property type="component" value="Unassembled WGS sequence"/>
</dbReference>
<reference evidence="2 3" key="1">
    <citation type="submission" date="2021-01" db="EMBL/GenBank/DDBJ databases">
        <title>Whole genome shotgun sequence of Microbispora siamensis NBRC 104113.</title>
        <authorList>
            <person name="Komaki H."/>
            <person name="Tamura T."/>
        </authorList>
    </citation>
    <scope>NUCLEOTIDE SEQUENCE [LARGE SCALE GENOMIC DNA]</scope>
    <source>
        <strain evidence="2 3">NBRC 104113</strain>
    </source>
</reference>